<evidence type="ECO:0000256" key="9">
    <source>
        <dbReference type="ARBA" id="ARBA00022840"/>
    </source>
</evidence>
<evidence type="ECO:0000256" key="7">
    <source>
        <dbReference type="ARBA" id="ARBA00022741"/>
    </source>
</evidence>
<evidence type="ECO:0000256" key="5">
    <source>
        <dbReference type="ARBA" id="ARBA00022679"/>
    </source>
</evidence>
<comment type="similarity">
    <text evidence="2">Belongs to the bacterial diacylglycerol kinase family.</text>
</comment>
<feature type="transmembrane region" description="Helical" evidence="19">
    <location>
        <begin position="94"/>
        <end position="114"/>
    </location>
</feature>
<keyword evidence="14" id="KW-1208">Phospholipid metabolism</keyword>
<protein>
    <submittedName>
        <fullName evidence="20">Diacylglycerol kinase</fullName>
    </submittedName>
</protein>
<keyword evidence="6 19" id="KW-0812">Transmembrane</keyword>
<feature type="binding site" evidence="17">
    <location>
        <position position="7"/>
    </location>
    <ligand>
        <name>ATP</name>
        <dbReference type="ChEBI" id="CHEBI:30616"/>
    </ligand>
</feature>
<dbReference type="GO" id="GO:0005886">
    <property type="term" value="C:plasma membrane"/>
    <property type="evidence" value="ECO:0007669"/>
    <property type="project" value="UniProtKB-SubCell"/>
</dbReference>
<evidence type="ECO:0000256" key="14">
    <source>
        <dbReference type="ARBA" id="ARBA00023264"/>
    </source>
</evidence>
<evidence type="ECO:0000256" key="6">
    <source>
        <dbReference type="ARBA" id="ARBA00022692"/>
    </source>
</evidence>
<evidence type="ECO:0000256" key="1">
    <source>
        <dbReference type="ARBA" id="ARBA00004651"/>
    </source>
</evidence>
<keyword evidence="12 19" id="KW-0472">Membrane</keyword>
<keyword evidence="8 20" id="KW-0418">Kinase</keyword>
<dbReference type="Proteomes" id="UP000434036">
    <property type="component" value="Unassembled WGS sequence"/>
</dbReference>
<dbReference type="CDD" id="cd14265">
    <property type="entry name" value="UDPK_IM_like"/>
    <property type="match status" value="1"/>
</dbReference>
<dbReference type="GO" id="GO:0046872">
    <property type="term" value="F:metal ion binding"/>
    <property type="evidence" value="ECO:0007669"/>
    <property type="project" value="UniProtKB-KW"/>
</dbReference>
<evidence type="ECO:0000256" key="10">
    <source>
        <dbReference type="ARBA" id="ARBA00022989"/>
    </source>
</evidence>
<dbReference type="Pfam" id="PF01219">
    <property type="entry name" value="DAGK_prokar"/>
    <property type="match status" value="1"/>
</dbReference>
<feature type="transmembrane region" description="Helical" evidence="19">
    <location>
        <begin position="29"/>
        <end position="48"/>
    </location>
</feature>
<evidence type="ECO:0000256" key="8">
    <source>
        <dbReference type="ARBA" id="ARBA00022777"/>
    </source>
</evidence>
<feature type="binding site" evidence="16">
    <location>
        <position position="7"/>
    </location>
    <ligand>
        <name>substrate</name>
    </ligand>
</feature>
<proteinExistence type="inferred from homology"/>
<dbReference type="EMBL" id="WUUQ01000002">
    <property type="protein sequence ID" value="MXQ73787.1"/>
    <property type="molecule type" value="Genomic_DNA"/>
</dbReference>
<keyword evidence="21" id="KW-1185">Reference proteome</keyword>
<keyword evidence="18" id="KW-0460">Magnesium</keyword>
<dbReference type="InterPro" id="IPR000829">
    <property type="entry name" value="DAGK"/>
</dbReference>
<keyword evidence="13" id="KW-0594">Phospholipid biosynthesis</keyword>
<feature type="active site" description="Proton acceptor" evidence="15">
    <location>
        <position position="67"/>
    </location>
</feature>
<feature type="binding site" evidence="16">
    <location>
        <position position="67"/>
    </location>
    <ligand>
        <name>substrate</name>
    </ligand>
</feature>
<evidence type="ECO:0000256" key="3">
    <source>
        <dbReference type="ARBA" id="ARBA00022475"/>
    </source>
</evidence>
<evidence type="ECO:0000256" key="15">
    <source>
        <dbReference type="PIRSR" id="PIRSR600829-1"/>
    </source>
</evidence>
<keyword evidence="5" id="KW-0808">Transferase</keyword>
<feature type="binding site" evidence="18">
    <location>
        <position position="74"/>
    </location>
    <ligand>
        <name>a divalent metal cation</name>
        <dbReference type="ChEBI" id="CHEBI:60240"/>
    </ligand>
</feature>
<reference evidence="20 21" key="2">
    <citation type="submission" date="2020-01" db="EMBL/GenBank/DDBJ databases">
        <title>Clostridiaceae sp. nov. isolated from the gut of human by culturomics.</title>
        <authorList>
            <person name="Chang Y."/>
        </authorList>
    </citation>
    <scope>NUCLEOTIDE SEQUENCE [LARGE SCALE GENOMIC DNA]</scope>
    <source>
        <strain evidence="20 21">DONG20-135</strain>
    </source>
</reference>
<evidence type="ECO:0000313" key="21">
    <source>
        <dbReference type="Proteomes" id="UP000434036"/>
    </source>
</evidence>
<keyword evidence="10 19" id="KW-1133">Transmembrane helix</keyword>
<reference evidence="20 21" key="1">
    <citation type="submission" date="2019-12" db="EMBL/GenBank/DDBJ databases">
        <authorList>
            <person name="Yang R."/>
        </authorList>
    </citation>
    <scope>NUCLEOTIDE SEQUENCE [LARGE SCALE GENOMIC DNA]</scope>
    <source>
        <strain evidence="20 21">DONG20-135</strain>
    </source>
</reference>
<dbReference type="GO" id="GO:0016301">
    <property type="term" value="F:kinase activity"/>
    <property type="evidence" value="ECO:0007669"/>
    <property type="project" value="UniProtKB-KW"/>
</dbReference>
<comment type="cofactor">
    <cofactor evidence="18">
        <name>Mg(2+)</name>
        <dbReference type="ChEBI" id="CHEBI:18420"/>
    </cofactor>
    <text evidence="18">Mn(2+), Zn(2+), Cd(2+) and Co(2+) support activity to lesser extents.</text>
</comment>
<keyword evidence="9 17" id="KW-0067">ATP-binding</keyword>
<evidence type="ECO:0000256" key="13">
    <source>
        <dbReference type="ARBA" id="ARBA00023209"/>
    </source>
</evidence>
<evidence type="ECO:0000256" key="11">
    <source>
        <dbReference type="ARBA" id="ARBA00023098"/>
    </source>
</evidence>
<keyword evidence="3" id="KW-1003">Cell membrane</keyword>
<dbReference type="InterPro" id="IPR036945">
    <property type="entry name" value="DAGK_sf"/>
</dbReference>
<accession>A0A6N8UEJ0</accession>
<dbReference type="AlphaFoldDB" id="A0A6N8UEJ0"/>
<keyword evidence="18" id="KW-0479">Metal-binding</keyword>
<dbReference type="Gene3D" id="1.10.287.3610">
    <property type="match status" value="1"/>
</dbReference>
<gene>
    <name evidence="20" type="ORF">GSF08_07525</name>
</gene>
<keyword evidence="7 17" id="KW-0547">Nucleotide-binding</keyword>
<evidence type="ECO:0000256" key="19">
    <source>
        <dbReference type="SAM" id="Phobius"/>
    </source>
</evidence>
<evidence type="ECO:0000256" key="2">
    <source>
        <dbReference type="ARBA" id="ARBA00005967"/>
    </source>
</evidence>
<evidence type="ECO:0000256" key="12">
    <source>
        <dbReference type="ARBA" id="ARBA00023136"/>
    </source>
</evidence>
<keyword evidence="4" id="KW-0444">Lipid biosynthesis</keyword>
<organism evidence="20 21">
    <name type="scientific">Copranaerobaculum intestinale</name>
    <dbReference type="NCBI Taxonomy" id="2692629"/>
    <lineage>
        <taxon>Bacteria</taxon>
        <taxon>Bacillati</taxon>
        <taxon>Bacillota</taxon>
        <taxon>Erysipelotrichia</taxon>
        <taxon>Erysipelotrichales</taxon>
        <taxon>Erysipelotrichaceae</taxon>
        <taxon>Copranaerobaculum</taxon>
    </lineage>
</organism>
<feature type="binding site" evidence="17">
    <location>
        <begin position="92"/>
        <end position="93"/>
    </location>
    <ligand>
        <name>ATP</name>
        <dbReference type="ChEBI" id="CHEBI:30616"/>
    </ligand>
</feature>
<dbReference type="PANTHER" id="PTHR34299">
    <property type="entry name" value="DIACYLGLYCEROL KINASE"/>
    <property type="match status" value="1"/>
</dbReference>
<sequence>MKSFVNRLAAKFRYAFEGLFHGICHDSSIRIQCGFALLAAAAGILFRFTVMEWMILILVIALVIAMEFVNSSIERLCDLSAPHINEASKRIKDYAAAAVLIVSIGALLVGLLIIGGKIL</sequence>
<dbReference type="PANTHER" id="PTHR34299:SF1">
    <property type="entry name" value="DIACYLGLYCEROL KINASE"/>
    <property type="match status" value="1"/>
</dbReference>
<keyword evidence="11" id="KW-0443">Lipid metabolism</keyword>
<evidence type="ECO:0000256" key="16">
    <source>
        <dbReference type="PIRSR" id="PIRSR600829-2"/>
    </source>
</evidence>
<feature type="binding site" evidence="17">
    <location>
        <position position="74"/>
    </location>
    <ligand>
        <name>ATP</name>
        <dbReference type="ChEBI" id="CHEBI:30616"/>
    </ligand>
</feature>
<evidence type="ECO:0000256" key="4">
    <source>
        <dbReference type="ARBA" id="ARBA00022516"/>
    </source>
</evidence>
<feature type="binding site" evidence="17">
    <location>
        <position position="14"/>
    </location>
    <ligand>
        <name>ATP</name>
        <dbReference type="ChEBI" id="CHEBI:30616"/>
    </ligand>
</feature>
<evidence type="ECO:0000313" key="20">
    <source>
        <dbReference type="EMBL" id="MXQ73787.1"/>
    </source>
</evidence>
<comment type="subcellular location">
    <subcellularLocation>
        <location evidence="1">Cell membrane</location>
        <topology evidence="1">Multi-pass membrane protein</topology>
    </subcellularLocation>
</comment>
<dbReference type="InterPro" id="IPR033717">
    <property type="entry name" value="UDPK"/>
</dbReference>
<dbReference type="GO" id="GO:0008654">
    <property type="term" value="P:phospholipid biosynthetic process"/>
    <property type="evidence" value="ECO:0007669"/>
    <property type="project" value="UniProtKB-KW"/>
</dbReference>
<evidence type="ECO:0000256" key="18">
    <source>
        <dbReference type="PIRSR" id="PIRSR600829-4"/>
    </source>
</evidence>
<name>A0A6N8UEJ0_9FIRM</name>
<comment type="caution">
    <text evidence="20">The sequence shown here is derived from an EMBL/GenBank/DDBJ whole genome shotgun (WGS) entry which is preliminary data.</text>
</comment>
<feature type="transmembrane region" description="Helical" evidence="19">
    <location>
        <begin position="54"/>
        <end position="73"/>
    </location>
</feature>
<dbReference type="RefSeq" id="WP_160625196.1">
    <property type="nucleotide sequence ID" value="NZ_WUUQ01000002.1"/>
</dbReference>
<evidence type="ECO:0000256" key="17">
    <source>
        <dbReference type="PIRSR" id="PIRSR600829-3"/>
    </source>
</evidence>
<dbReference type="GO" id="GO:0005524">
    <property type="term" value="F:ATP binding"/>
    <property type="evidence" value="ECO:0007669"/>
    <property type="project" value="UniProtKB-KW"/>
</dbReference>